<evidence type="ECO:0000313" key="4">
    <source>
        <dbReference type="Proteomes" id="UP001629953"/>
    </source>
</evidence>
<proteinExistence type="predicted"/>
<keyword evidence="1" id="KW-0812">Transmembrane</keyword>
<feature type="transmembrane region" description="Helical" evidence="1">
    <location>
        <begin position="15"/>
        <end position="36"/>
    </location>
</feature>
<organism evidence="3 4">
    <name type="scientific">Celerinatantimonas yamalensis</name>
    <dbReference type="NCBI Taxonomy" id="559956"/>
    <lineage>
        <taxon>Bacteria</taxon>
        <taxon>Pseudomonadati</taxon>
        <taxon>Pseudomonadota</taxon>
        <taxon>Gammaproteobacteria</taxon>
        <taxon>Celerinatantimonadaceae</taxon>
        <taxon>Celerinatantimonas</taxon>
    </lineage>
</organism>
<name>A0ABW9GC60_9GAMM</name>
<reference evidence="3 4" key="1">
    <citation type="journal article" date="2013" name="Int. J. Syst. Evol. Microbiol.">
        <title>Celerinatantimonas yamalensis sp. nov., a cold-adapted diazotrophic bacterium from a cold permafrost brine.</title>
        <authorList>
            <person name="Shcherbakova V."/>
            <person name="Chuvilskaya N."/>
            <person name="Rivkina E."/>
            <person name="Demidov N."/>
            <person name="Uchaeva V."/>
            <person name="Suetin S."/>
            <person name="Suzina N."/>
            <person name="Gilichinsky D."/>
        </authorList>
    </citation>
    <scope>NUCLEOTIDE SEQUENCE [LARGE SCALE GENOMIC DNA]</scope>
    <source>
        <strain evidence="3 4">C7</strain>
    </source>
</reference>
<sequence>MSGARSFRLMTGRGWLIWVLGSAVVIASALFCGAWFKSHWAPATMQLAHGQMIGAPQLQALPELHPKSVNLVALREQALHQIPKPLLNNVSRTSVSAVDIAATPAKAGRQLPTNYADAVAFDELPVDLKKQIPAFVYNAHVYSSDPTMSYIQLNGKTLYQGDHYLGLTIVLIRYNETFFRFKGQLLKQKALQDWRQ</sequence>
<accession>A0ABW9GC60</accession>
<evidence type="ECO:0000259" key="2">
    <source>
        <dbReference type="Pfam" id="PF16537"/>
    </source>
</evidence>
<dbReference type="RefSeq" id="WP_408624832.1">
    <property type="nucleotide sequence ID" value="NZ_JBEQCT010000009.1"/>
</dbReference>
<dbReference type="Proteomes" id="UP001629953">
    <property type="component" value="Unassembled WGS sequence"/>
</dbReference>
<dbReference type="Pfam" id="PF16537">
    <property type="entry name" value="T2SSB"/>
    <property type="match status" value="1"/>
</dbReference>
<evidence type="ECO:0000256" key="1">
    <source>
        <dbReference type="SAM" id="Phobius"/>
    </source>
</evidence>
<evidence type="ECO:0000313" key="3">
    <source>
        <dbReference type="EMBL" id="MFM2486528.1"/>
    </source>
</evidence>
<dbReference type="EMBL" id="JBEQCT010000009">
    <property type="protein sequence ID" value="MFM2486528.1"/>
    <property type="molecule type" value="Genomic_DNA"/>
</dbReference>
<keyword evidence="4" id="KW-1185">Reference proteome</keyword>
<protein>
    <submittedName>
        <fullName evidence="3">General secretion pathway protein GspB</fullName>
    </submittedName>
</protein>
<gene>
    <name evidence="3" type="ORF">ABUE30_15960</name>
</gene>
<dbReference type="InterPro" id="IPR032389">
    <property type="entry name" value="GspB_C"/>
</dbReference>
<comment type="caution">
    <text evidence="3">The sequence shown here is derived from an EMBL/GenBank/DDBJ whole genome shotgun (WGS) entry which is preliminary data.</text>
</comment>
<feature type="domain" description="Type II secretion system protein GspB C-terminal" evidence="2">
    <location>
        <begin position="132"/>
        <end position="189"/>
    </location>
</feature>
<keyword evidence="1" id="KW-0472">Membrane</keyword>
<keyword evidence="1" id="KW-1133">Transmembrane helix</keyword>